<reference evidence="6 7" key="1">
    <citation type="submission" date="2018-08" db="EMBL/GenBank/DDBJ databases">
        <title>A genome reference for cultivated species of the human gut microbiota.</title>
        <authorList>
            <person name="Zou Y."/>
            <person name="Xue W."/>
            <person name="Luo G."/>
        </authorList>
    </citation>
    <scope>NUCLEOTIDE SEQUENCE [LARGE SCALE GENOMIC DNA]</scope>
    <source>
        <strain evidence="6 7">OM03-4</strain>
    </source>
</reference>
<keyword evidence="1" id="KW-0677">Repeat</keyword>
<organism evidence="6 7">
    <name type="scientific">Bacteroides uniformis</name>
    <dbReference type="NCBI Taxonomy" id="820"/>
    <lineage>
        <taxon>Bacteria</taxon>
        <taxon>Pseudomonadati</taxon>
        <taxon>Bacteroidota</taxon>
        <taxon>Bacteroidia</taxon>
        <taxon>Bacteroidales</taxon>
        <taxon>Bacteroidaceae</taxon>
        <taxon>Bacteroides</taxon>
    </lineage>
</organism>
<feature type="transmembrane region" description="Helical" evidence="4">
    <location>
        <begin position="361"/>
        <end position="382"/>
    </location>
</feature>
<keyword evidence="5" id="KW-0732">Signal</keyword>
<evidence type="ECO:0000256" key="1">
    <source>
        <dbReference type="ARBA" id="ARBA00022737"/>
    </source>
</evidence>
<accession>A0A3E5F3H2</accession>
<evidence type="ECO:0000256" key="5">
    <source>
        <dbReference type="SAM" id="SignalP"/>
    </source>
</evidence>
<dbReference type="AlphaFoldDB" id="A0A3E5F3H2"/>
<feature type="signal peptide" evidence="5">
    <location>
        <begin position="1"/>
        <end position="18"/>
    </location>
</feature>
<dbReference type="Gene3D" id="1.25.40.10">
    <property type="entry name" value="Tetratricopeptide repeat domain"/>
    <property type="match status" value="2"/>
</dbReference>
<evidence type="ECO:0000313" key="6">
    <source>
        <dbReference type="EMBL" id="RGN96051.1"/>
    </source>
</evidence>
<evidence type="ECO:0000256" key="3">
    <source>
        <dbReference type="PROSITE-ProRule" id="PRU00339"/>
    </source>
</evidence>
<dbReference type="InterPro" id="IPR011990">
    <property type="entry name" value="TPR-like_helical_dom_sf"/>
</dbReference>
<gene>
    <name evidence="6" type="ORF">DXB37_05645</name>
</gene>
<dbReference type="EMBL" id="QSVA01000003">
    <property type="protein sequence ID" value="RGN96051.1"/>
    <property type="molecule type" value="Genomic_DNA"/>
</dbReference>
<evidence type="ECO:0000313" key="7">
    <source>
        <dbReference type="Proteomes" id="UP000260759"/>
    </source>
</evidence>
<dbReference type="PANTHER" id="PTHR45641:SF19">
    <property type="entry name" value="NEPHROCYSTIN-3"/>
    <property type="match status" value="1"/>
</dbReference>
<keyword evidence="2 3" id="KW-0802">TPR repeat</keyword>
<sequence>MRYLLLAFSFFLVTSVLCQSCKEEVTSARSMLVAADSMMWSNPDSALLVLEQIPDSRELRGEERALYALLLTQARYKSCVLLENDSLIQIAVDYYEGGGKQERLAQAYFYWGCVYMENKEFPKAISLYLKSLELMPKKDSIFVAMLYSHLGNCYNEQDLHSTAREMYRKGYNLCAVKDSARSFYALRDIGNTFLLEYQLDSALCYYQQALKIASSLQDNECLSLIYKNIAGLYNELGRYMEAESALSKALPYLTVEEDYTSACSIKGDILNSLNRNDSAVYYWKIGARSSNIYVKTSSYNHLFEGYKKMKDWENATVYVDSFILFYDSIQMMNYRAELDELMDNHLIELHKRELSVRNQRIVAGLAVLFLLFMFVLVIVYLWRDARRKKEYMALQQRLMENRAEVMLLNEIPESASNTKVAELHKLEEERFSICVSIFRTTEGSRKLDELKKATAKMQVSIADTYRQVMVSDIRKTFADVMKDLKEHYPGLTNDDLLYCILSLLRCSKFIVLCILDVSSDAIKTRKSRIKNKIDEELFNRMFDY</sequence>
<dbReference type="InterPro" id="IPR019734">
    <property type="entry name" value="TPR_rpt"/>
</dbReference>
<dbReference type="PROSITE" id="PS50005">
    <property type="entry name" value="TPR"/>
    <property type="match status" value="1"/>
</dbReference>
<dbReference type="SUPFAM" id="SSF48452">
    <property type="entry name" value="TPR-like"/>
    <property type="match status" value="1"/>
</dbReference>
<keyword evidence="4" id="KW-1133">Transmembrane helix</keyword>
<proteinExistence type="predicted"/>
<keyword evidence="4" id="KW-0812">Transmembrane</keyword>
<dbReference type="SMART" id="SM00028">
    <property type="entry name" value="TPR"/>
    <property type="match status" value="4"/>
</dbReference>
<evidence type="ECO:0000256" key="4">
    <source>
        <dbReference type="SAM" id="Phobius"/>
    </source>
</evidence>
<dbReference type="PANTHER" id="PTHR45641">
    <property type="entry name" value="TETRATRICOPEPTIDE REPEAT PROTEIN (AFU_ORTHOLOGUE AFUA_6G03870)"/>
    <property type="match status" value="1"/>
</dbReference>
<protein>
    <submittedName>
        <fullName evidence="6">Tetratricopeptide repeat protein</fullName>
    </submittedName>
</protein>
<comment type="caution">
    <text evidence="6">The sequence shown here is derived from an EMBL/GenBank/DDBJ whole genome shotgun (WGS) entry which is preliminary data.</text>
</comment>
<name>A0A3E5F3H2_BACUN</name>
<feature type="repeat" description="TPR" evidence="3">
    <location>
        <begin position="105"/>
        <end position="138"/>
    </location>
</feature>
<dbReference type="Pfam" id="PF13424">
    <property type="entry name" value="TPR_12"/>
    <property type="match status" value="1"/>
</dbReference>
<evidence type="ECO:0000256" key="2">
    <source>
        <dbReference type="ARBA" id="ARBA00022803"/>
    </source>
</evidence>
<keyword evidence="4" id="KW-0472">Membrane</keyword>
<dbReference type="RefSeq" id="WP_117599954.1">
    <property type="nucleotide sequence ID" value="NZ_BAABYI010000001.1"/>
</dbReference>
<feature type="chain" id="PRO_5017822832" evidence="5">
    <location>
        <begin position="19"/>
        <end position="544"/>
    </location>
</feature>
<dbReference type="Proteomes" id="UP000260759">
    <property type="component" value="Unassembled WGS sequence"/>
</dbReference>